<accession>A0A4Q2E293</accession>
<proteinExistence type="predicted"/>
<sequence length="144" mass="16335">MSNTITLSYTNDFKPVNNHIPPSQSLRIHCVSVRFNKEELAILNKNRGDKSKGEWLRLTSLDRLPPVVPAINVEAWKSQSNISQKLNRLISHLDAKSSNSELAKTEIFAVKKQIKELRSCQTASMSRYSYEVNATAPHPSKKWS</sequence>
<gene>
    <name evidence="1" type="ORF">DM877_27520</name>
</gene>
<evidence type="ECO:0000313" key="1">
    <source>
        <dbReference type="EMBL" id="RXW25874.1"/>
    </source>
</evidence>
<organism evidence="1 2">
    <name type="scientific">Enterobacter cloacae</name>
    <dbReference type="NCBI Taxonomy" id="550"/>
    <lineage>
        <taxon>Bacteria</taxon>
        <taxon>Pseudomonadati</taxon>
        <taxon>Pseudomonadota</taxon>
        <taxon>Gammaproteobacteria</taxon>
        <taxon>Enterobacterales</taxon>
        <taxon>Enterobacteriaceae</taxon>
        <taxon>Enterobacter</taxon>
        <taxon>Enterobacter cloacae complex</taxon>
    </lineage>
</organism>
<name>A0A4Q2E293_ENTCL</name>
<protein>
    <submittedName>
        <fullName evidence="1">Uncharacterized protein</fullName>
    </submittedName>
</protein>
<dbReference type="EMBL" id="QJSL01000126">
    <property type="protein sequence ID" value="RXW25874.1"/>
    <property type="molecule type" value="Genomic_DNA"/>
</dbReference>
<reference evidence="1 2" key="1">
    <citation type="submission" date="2018-06" db="EMBL/GenBank/DDBJ databases">
        <title>Carbapenemase-producing Enterobacteriaceae present in wastewater treatment plant effluent and nearby surface waters in the US.</title>
        <authorList>
            <person name="Mathys D.A."/>
            <person name="Mollenkopf D.F."/>
            <person name="Feicht S.M."/>
            <person name="Adams R.J."/>
            <person name="Albers A.L."/>
            <person name="Grooters S.V."/>
            <person name="Stuever D.M."/>
            <person name="Daniels J.B."/>
            <person name="Wittum T.E."/>
        </authorList>
    </citation>
    <scope>NUCLEOTIDE SEQUENCE [LARGE SCALE GENOMIC DNA]</scope>
    <source>
        <strain evidence="1 2">GEO_4_Eff_A</strain>
    </source>
</reference>
<dbReference type="Proteomes" id="UP000290875">
    <property type="component" value="Unassembled WGS sequence"/>
</dbReference>
<comment type="caution">
    <text evidence="1">The sequence shown here is derived from an EMBL/GenBank/DDBJ whole genome shotgun (WGS) entry which is preliminary data.</text>
</comment>
<dbReference type="RefSeq" id="WP_129325525.1">
    <property type="nucleotide sequence ID" value="NZ_QJSL01000126.1"/>
</dbReference>
<evidence type="ECO:0000313" key="2">
    <source>
        <dbReference type="Proteomes" id="UP000290875"/>
    </source>
</evidence>
<dbReference type="AlphaFoldDB" id="A0A4Q2E293"/>